<sequence>MGFRIEGLSYQNVDIGIREGQQELPSKLSLLPMNNRDSMLLEWKTALRSGWNPVERVSRYREARRLAGVMDEILLHASAFLGKKENVYGVDIRETSTTDTLLVVTRTEKPGYPTNADIYVQIGRLVNYIKEEHVSQTGYPMVNVTASADKQGAYRLMVALPVGARLAGKGDITYMRLIPGKYLVADVKGGDSTVAAALAGMKDYIRDYDRTVMAIPFQSLVTDRQQETDSSRWMTRIYYPVM</sequence>
<dbReference type="SUPFAM" id="SSF55136">
    <property type="entry name" value="Probable bacterial effector-binding domain"/>
    <property type="match status" value="1"/>
</dbReference>
<comment type="caution">
    <text evidence="1">The sequence shown here is derived from an EMBL/GenBank/DDBJ whole genome shotgun (WGS) entry which is preliminary data.</text>
</comment>
<proteinExistence type="predicted"/>
<dbReference type="Gene3D" id="3.20.80.10">
    <property type="entry name" value="Regulatory factor, effector binding domain"/>
    <property type="match status" value="1"/>
</dbReference>
<reference evidence="1" key="1">
    <citation type="journal article" date="2014" name="Int. J. Syst. Evol. Microbiol.">
        <title>Complete genome sequence of Corynebacterium casei LMG S-19264T (=DSM 44701T), isolated from a smear-ripened cheese.</title>
        <authorList>
            <consortium name="US DOE Joint Genome Institute (JGI-PGF)"/>
            <person name="Walter F."/>
            <person name="Albersmeier A."/>
            <person name="Kalinowski J."/>
            <person name="Ruckert C."/>
        </authorList>
    </citation>
    <scope>NUCLEOTIDE SEQUENCE</scope>
    <source>
        <strain evidence="1">CGMCC 1.15448</strain>
    </source>
</reference>
<dbReference type="Proteomes" id="UP000607559">
    <property type="component" value="Unassembled WGS sequence"/>
</dbReference>
<protein>
    <submittedName>
        <fullName evidence="1">Uncharacterized protein</fullName>
    </submittedName>
</protein>
<dbReference type="InterPro" id="IPR011256">
    <property type="entry name" value="Reg_factor_effector_dom_sf"/>
</dbReference>
<reference evidence="1" key="2">
    <citation type="submission" date="2020-09" db="EMBL/GenBank/DDBJ databases">
        <authorList>
            <person name="Sun Q."/>
            <person name="Zhou Y."/>
        </authorList>
    </citation>
    <scope>NUCLEOTIDE SEQUENCE</scope>
    <source>
        <strain evidence="1">CGMCC 1.15448</strain>
    </source>
</reference>
<dbReference type="EMBL" id="BMJC01000005">
    <property type="protein sequence ID" value="GGB14937.1"/>
    <property type="molecule type" value="Genomic_DNA"/>
</dbReference>
<evidence type="ECO:0000313" key="1">
    <source>
        <dbReference type="EMBL" id="GGB14937.1"/>
    </source>
</evidence>
<accession>A0A8J2UH45</accession>
<gene>
    <name evidence="1" type="ORF">GCM10011511_43360</name>
</gene>
<keyword evidence="2" id="KW-1185">Reference proteome</keyword>
<evidence type="ECO:0000313" key="2">
    <source>
        <dbReference type="Proteomes" id="UP000607559"/>
    </source>
</evidence>
<organism evidence="1 2">
    <name type="scientific">Puia dinghuensis</name>
    <dbReference type="NCBI Taxonomy" id="1792502"/>
    <lineage>
        <taxon>Bacteria</taxon>
        <taxon>Pseudomonadati</taxon>
        <taxon>Bacteroidota</taxon>
        <taxon>Chitinophagia</taxon>
        <taxon>Chitinophagales</taxon>
        <taxon>Chitinophagaceae</taxon>
        <taxon>Puia</taxon>
    </lineage>
</organism>
<name>A0A8J2UH45_9BACT</name>
<dbReference type="AlphaFoldDB" id="A0A8J2UH45"/>